<gene>
    <name evidence="1" type="ORF">LNP81_25300</name>
</gene>
<dbReference type="InterPro" id="IPR027417">
    <property type="entry name" value="P-loop_NTPase"/>
</dbReference>
<protein>
    <recommendedName>
        <fullName evidence="3">DNA replication protein DnaC</fullName>
    </recommendedName>
</protein>
<dbReference type="RefSeq" id="WP_230040185.1">
    <property type="nucleotide sequence ID" value="NZ_JAJJMM010000001.1"/>
</dbReference>
<organism evidence="1 2">
    <name type="scientific">Flavobacterium piscisymbiosum</name>
    <dbReference type="NCBI Taxonomy" id="2893753"/>
    <lineage>
        <taxon>Bacteria</taxon>
        <taxon>Pseudomonadati</taxon>
        <taxon>Bacteroidota</taxon>
        <taxon>Flavobacteriia</taxon>
        <taxon>Flavobacteriales</taxon>
        <taxon>Flavobacteriaceae</taxon>
        <taxon>Flavobacterium</taxon>
    </lineage>
</organism>
<dbReference type="SUPFAM" id="SSF52540">
    <property type="entry name" value="P-loop containing nucleoside triphosphate hydrolases"/>
    <property type="match status" value="1"/>
</dbReference>
<evidence type="ECO:0000313" key="1">
    <source>
        <dbReference type="EMBL" id="MCC9066319.1"/>
    </source>
</evidence>
<evidence type="ECO:0000313" key="2">
    <source>
        <dbReference type="Proteomes" id="UP001430679"/>
    </source>
</evidence>
<name>A0ABS8MLE7_9FLAO</name>
<accession>A0ABS8MLE7</accession>
<dbReference type="Gene3D" id="3.40.50.300">
    <property type="entry name" value="P-loop containing nucleotide triphosphate hydrolases"/>
    <property type="match status" value="1"/>
</dbReference>
<proteinExistence type="predicted"/>
<evidence type="ECO:0008006" key="3">
    <source>
        <dbReference type="Google" id="ProtNLM"/>
    </source>
</evidence>
<comment type="caution">
    <text evidence="1">The sequence shown here is derived from an EMBL/GenBank/DDBJ whole genome shotgun (WGS) entry which is preliminary data.</text>
</comment>
<keyword evidence="2" id="KW-1185">Reference proteome</keyword>
<sequence>METQKAREDLLKIDNVLIPIIGIHKYNELKSFSSDKLTEDQKSQIAAYESKNSEATEEQIAFRAKYVEIVHRPKSKPKFSITARRLYNLFKANFQKICERPFIKIEGVTIKNLEPLIYYFSRDERFFKCENLSRISEPSFDKGLLIIGNYGNGKTSTMKVFEHIFKGVPGVGFRSFSANEAVTMFEKLSSDLDRDNFEKIMWRGIINFDDLKTERIASNYGKVNIFKEILEERYRLKSKTFLICNFKEGYEDDLQAAIDEIGEKYGGRVWDRIYEMFNIIEFKGKSFRK</sequence>
<reference evidence="1" key="1">
    <citation type="submission" date="2021-11" db="EMBL/GenBank/DDBJ databases">
        <title>Description of novel Flavobacterium species.</title>
        <authorList>
            <person name="Saticioglu I.B."/>
            <person name="Ay H."/>
            <person name="Altun S."/>
            <person name="Duman M."/>
        </authorList>
    </citation>
    <scope>NUCLEOTIDE SEQUENCE</scope>
    <source>
        <strain evidence="1">F-30</strain>
    </source>
</reference>
<dbReference type="EMBL" id="JAJJMM010000001">
    <property type="protein sequence ID" value="MCC9066319.1"/>
    <property type="molecule type" value="Genomic_DNA"/>
</dbReference>
<dbReference type="Proteomes" id="UP001430679">
    <property type="component" value="Unassembled WGS sequence"/>
</dbReference>